<dbReference type="PROSITE" id="PS50003">
    <property type="entry name" value="PH_DOMAIN"/>
    <property type="match status" value="1"/>
</dbReference>
<dbReference type="InterPro" id="IPR001849">
    <property type="entry name" value="PH_domain"/>
</dbReference>
<evidence type="ECO:0000259" key="8">
    <source>
        <dbReference type="PROSITE" id="PS50003"/>
    </source>
</evidence>
<dbReference type="SMART" id="SM00233">
    <property type="entry name" value="PH"/>
    <property type="match status" value="1"/>
</dbReference>
<keyword evidence="5" id="KW-0472">Membrane</keyword>
<dbReference type="GO" id="GO:0005634">
    <property type="term" value="C:nucleus"/>
    <property type="evidence" value="ECO:0007669"/>
    <property type="project" value="UniProtKB-SubCell"/>
</dbReference>
<name>A0A3P8WZ20_CYNSE</name>
<dbReference type="GO" id="GO:1901739">
    <property type="term" value="P:regulation of myoblast fusion"/>
    <property type="evidence" value="ECO:0007669"/>
    <property type="project" value="Ensembl"/>
</dbReference>
<feature type="domain" description="PH" evidence="8">
    <location>
        <begin position="21"/>
        <end position="132"/>
    </location>
</feature>
<dbReference type="Pfam" id="PF00169">
    <property type="entry name" value="PH"/>
    <property type="match status" value="1"/>
</dbReference>
<dbReference type="KEGG" id="csem:103388050"/>
<dbReference type="InterPro" id="IPR043448">
    <property type="entry name" value="PKHO1/2"/>
</dbReference>
<evidence type="ECO:0000256" key="2">
    <source>
        <dbReference type="ARBA" id="ARBA00004370"/>
    </source>
</evidence>
<dbReference type="FunCoup" id="A0A3P8WZ20">
    <property type="interactions" value="900"/>
</dbReference>
<dbReference type="GeneTree" id="ENSGT00530000063760"/>
<dbReference type="PANTHER" id="PTHR15871:SF1">
    <property type="entry name" value="PLECKSTRIN HOMOLOGY DOMAIN-CONTAINING FAMILY O MEMBER 1"/>
    <property type="match status" value="1"/>
</dbReference>
<evidence type="ECO:0000256" key="7">
    <source>
        <dbReference type="SAM" id="MobiDB-lite"/>
    </source>
</evidence>
<dbReference type="OrthoDB" id="6358316at2759"/>
<feature type="compositionally biased region" description="Low complexity" evidence="7">
    <location>
        <begin position="358"/>
        <end position="372"/>
    </location>
</feature>
<evidence type="ECO:0000256" key="5">
    <source>
        <dbReference type="ARBA" id="ARBA00023136"/>
    </source>
</evidence>
<evidence type="ECO:0000313" key="9">
    <source>
        <dbReference type="Ensembl" id="ENSCSEP00000031822.1"/>
    </source>
</evidence>
<dbReference type="AlphaFoldDB" id="A0A3P8WZ20"/>
<dbReference type="Proteomes" id="UP000265120">
    <property type="component" value="Chromosome 13"/>
</dbReference>
<dbReference type="InterPro" id="IPR011993">
    <property type="entry name" value="PH-like_dom_sf"/>
</dbReference>
<evidence type="ECO:0000256" key="6">
    <source>
        <dbReference type="ARBA" id="ARBA00023242"/>
    </source>
</evidence>
<dbReference type="GeneID" id="103388050"/>
<dbReference type="GO" id="GO:0036195">
    <property type="term" value="C:muscle cell projection membrane"/>
    <property type="evidence" value="ECO:0007669"/>
    <property type="project" value="TreeGrafter"/>
</dbReference>
<feature type="region of interest" description="Disordered" evidence="7">
    <location>
        <begin position="355"/>
        <end position="383"/>
    </location>
</feature>
<dbReference type="GO" id="GO:0005737">
    <property type="term" value="C:cytoplasm"/>
    <property type="evidence" value="ECO:0007669"/>
    <property type="project" value="UniProtKB-SubCell"/>
</dbReference>
<reference evidence="9" key="2">
    <citation type="submission" date="2025-08" db="UniProtKB">
        <authorList>
            <consortium name="Ensembl"/>
        </authorList>
    </citation>
    <scope>IDENTIFICATION</scope>
</reference>
<feature type="region of interest" description="Disordered" evidence="7">
    <location>
        <begin position="200"/>
        <end position="231"/>
    </location>
</feature>
<dbReference type="InParanoid" id="A0A3P8WZ20"/>
<feature type="compositionally biased region" description="Basic and acidic residues" evidence="7">
    <location>
        <begin position="374"/>
        <end position="383"/>
    </location>
</feature>
<keyword evidence="10" id="KW-1185">Reference proteome</keyword>
<evidence type="ECO:0000256" key="4">
    <source>
        <dbReference type="ARBA" id="ARBA00022490"/>
    </source>
</evidence>
<evidence type="ECO:0000256" key="1">
    <source>
        <dbReference type="ARBA" id="ARBA00004123"/>
    </source>
</evidence>
<accession>A0A3P8WZ20</accession>
<proteinExistence type="predicted"/>
<dbReference type="RefSeq" id="XP_008321126.1">
    <property type="nucleotide sequence ID" value="XM_008322904.2"/>
</dbReference>
<evidence type="ECO:0000256" key="3">
    <source>
        <dbReference type="ARBA" id="ARBA00004496"/>
    </source>
</evidence>
<dbReference type="PANTHER" id="PTHR15871">
    <property type="entry name" value="PH DOMAIN-CONTAINING PROTEIN"/>
    <property type="match status" value="1"/>
</dbReference>
<reference evidence="9" key="3">
    <citation type="submission" date="2025-09" db="UniProtKB">
        <authorList>
            <consortium name="Ensembl"/>
        </authorList>
    </citation>
    <scope>IDENTIFICATION</scope>
</reference>
<organism evidence="9 10">
    <name type="scientific">Cynoglossus semilaevis</name>
    <name type="common">Tongue sole</name>
    <dbReference type="NCBI Taxonomy" id="244447"/>
    <lineage>
        <taxon>Eukaryota</taxon>
        <taxon>Metazoa</taxon>
        <taxon>Chordata</taxon>
        <taxon>Craniata</taxon>
        <taxon>Vertebrata</taxon>
        <taxon>Euteleostomi</taxon>
        <taxon>Actinopterygii</taxon>
        <taxon>Neopterygii</taxon>
        <taxon>Teleostei</taxon>
        <taxon>Neoteleostei</taxon>
        <taxon>Acanthomorphata</taxon>
        <taxon>Carangaria</taxon>
        <taxon>Pleuronectiformes</taxon>
        <taxon>Pleuronectoidei</taxon>
        <taxon>Cynoglossidae</taxon>
        <taxon>Cynoglossinae</taxon>
        <taxon>Cynoglossus</taxon>
    </lineage>
</organism>
<dbReference type="GO" id="GO:0032587">
    <property type="term" value="C:ruffle membrane"/>
    <property type="evidence" value="ECO:0007669"/>
    <property type="project" value="TreeGrafter"/>
</dbReference>
<feature type="compositionally biased region" description="Polar residues" evidence="7">
    <location>
        <begin position="214"/>
        <end position="231"/>
    </location>
</feature>
<evidence type="ECO:0000313" key="10">
    <source>
        <dbReference type="Proteomes" id="UP000265120"/>
    </source>
</evidence>
<sequence>MKKNSGGKQRGPQDTVSQNLQPDKVGWIRKFCGKGIFREIWKNRVVVLRGDQLFICEKEVKDLGRAEDVLDLCDYERCEEVRKNKSRSKKSHSKFRLQRCSSPGNTVPNLLFLAVSPQEKELWINALNVSITRAKNRILDEVTVDDSQLFHLTRDRAKIPHNRRLPTRGHLLAVASTSSSVGTLTLDLIQEEDVVSRHEFPVDVSPESPRSKADNTLFTKSTKNSEKSQSLPRDVVVAWELTPPEKNRCASMEEIPSNSERKATMIPRPQVLMPRPQVPAVEQLQELISQKLRRTQELLEEVHVEHQQREENEEEEEKKKKLTEVERLLKEAAASWSQAQEVLEEVKELRSLYNKLDSSNASSSITPPSNSSKLKPESKNPVG</sequence>
<keyword evidence="4" id="KW-0963">Cytoplasm</keyword>
<dbReference type="OMA" id="VQPEKVG"/>
<keyword evidence="6" id="KW-0539">Nucleus</keyword>
<dbReference type="Gene3D" id="2.30.29.30">
    <property type="entry name" value="Pleckstrin-homology domain (PH domain)/Phosphotyrosine-binding domain (PTB)"/>
    <property type="match status" value="1"/>
</dbReference>
<reference evidence="9 10" key="1">
    <citation type="journal article" date="2014" name="Nat. Genet.">
        <title>Whole-genome sequence of a flatfish provides insights into ZW sex chromosome evolution and adaptation to a benthic lifestyle.</title>
        <authorList>
            <person name="Chen S."/>
            <person name="Zhang G."/>
            <person name="Shao C."/>
            <person name="Huang Q."/>
            <person name="Liu G."/>
            <person name="Zhang P."/>
            <person name="Song W."/>
            <person name="An N."/>
            <person name="Chalopin D."/>
            <person name="Volff J.N."/>
            <person name="Hong Y."/>
            <person name="Li Q."/>
            <person name="Sha Z."/>
            <person name="Zhou H."/>
            <person name="Xie M."/>
            <person name="Yu Q."/>
            <person name="Liu Y."/>
            <person name="Xiang H."/>
            <person name="Wang N."/>
            <person name="Wu K."/>
            <person name="Yang C."/>
            <person name="Zhou Q."/>
            <person name="Liao X."/>
            <person name="Yang L."/>
            <person name="Hu Q."/>
            <person name="Zhang J."/>
            <person name="Meng L."/>
            <person name="Jin L."/>
            <person name="Tian Y."/>
            <person name="Lian J."/>
            <person name="Yang J."/>
            <person name="Miao G."/>
            <person name="Liu S."/>
            <person name="Liang Z."/>
            <person name="Yan F."/>
            <person name="Li Y."/>
            <person name="Sun B."/>
            <person name="Zhang H."/>
            <person name="Zhang J."/>
            <person name="Zhu Y."/>
            <person name="Du M."/>
            <person name="Zhao Y."/>
            <person name="Schartl M."/>
            <person name="Tang Q."/>
            <person name="Wang J."/>
        </authorList>
    </citation>
    <scope>NUCLEOTIDE SEQUENCE</scope>
</reference>
<comment type="subcellular location">
    <subcellularLocation>
        <location evidence="3">Cytoplasm</location>
    </subcellularLocation>
    <subcellularLocation>
        <location evidence="2">Membrane</location>
    </subcellularLocation>
    <subcellularLocation>
        <location evidence="1">Nucleus</location>
    </subcellularLocation>
</comment>
<protein>
    <submittedName>
        <fullName evidence="9">Pleckstrin homology domain containing, family O member 1b</fullName>
    </submittedName>
</protein>
<dbReference type="SUPFAM" id="SSF50729">
    <property type="entry name" value="PH domain-like"/>
    <property type="match status" value="1"/>
</dbReference>
<dbReference type="Ensembl" id="ENSCSET00000032232.1">
    <property type="protein sequence ID" value="ENSCSEP00000031822.1"/>
    <property type="gene ID" value="ENSCSEG00000020399.1"/>
</dbReference>